<name>A0ACC3BUH3_PYRYE</name>
<proteinExistence type="predicted"/>
<dbReference type="Proteomes" id="UP000798662">
    <property type="component" value="Chromosome 1"/>
</dbReference>
<evidence type="ECO:0000313" key="2">
    <source>
        <dbReference type="Proteomes" id="UP000798662"/>
    </source>
</evidence>
<reference evidence="1" key="1">
    <citation type="submission" date="2019-11" db="EMBL/GenBank/DDBJ databases">
        <title>Nori genome reveals adaptations in red seaweeds to the harsh intertidal environment.</title>
        <authorList>
            <person name="Wang D."/>
            <person name="Mao Y."/>
        </authorList>
    </citation>
    <scope>NUCLEOTIDE SEQUENCE</scope>
    <source>
        <tissue evidence="1">Gametophyte</tissue>
    </source>
</reference>
<accession>A0ACC3BUH3</accession>
<gene>
    <name evidence="1" type="ORF">I4F81_003837</name>
</gene>
<sequence>MTMTWGEATEASPGVRLVPNTAIVQDGARCAGPGQFALVSPAVLENLDDLSGDFVDPLKEYLASEGLGSAFTGFVRTIFNKIVGAPVYMGVATEEDRTCGDREVEGRTFVAAMEVNESVTFAGETVLPEGRHLITYTIESNPLSQADNPLCLYSGSEVTGGAGGGEGRLAGALLRALPLGRASA</sequence>
<organism evidence="1 2">
    <name type="scientific">Pyropia yezoensis</name>
    <name type="common">Susabi-nori</name>
    <name type="synonym">Porphyra yezoensis</name>
    <dbReference type="NCBI Taxonomy" id="2788"/>
    <lineage>
        <taxon>Eukaryota</taxon>
        <taxon>Rhodophyta</taxon>
        <taxon>Bangiophyceae</taxon>
        <taxon>Bangiales</taxon>
        <taxon>Bangiaceae</taxon>
        <taxon>Pyropia</taxon>
    </lineage>
</organism>
<evidence type="ECO:0000313" key="1">
    <source>
        <dbReference type="EMBL" id="KAK1861253.1"/>
    </source>
</evidence>
<protein>
    <submittedName>
        <fullName evidence="1">Uncharacterized protein</fullName>
    </submittedName>
</protein>
<dbReference type="EMBL" id="CM020618">
    <property type="protein sequence ID" value="KAK1861253.1"/>
    <property type="molecule type" value="Genomic_DNA"/>
</dbReference>
<keyword evidence="2" id="KW-1185">Reference proteome</keyword>
<comment type="caution">
    <text evidence="1">The sequence shown here is derived from an EMBL/GenBank/DDBJ whole genome shotgun (WGS) entry which is preliminary data.</text>
</comment>